<dbReference type="RefSeq" id="WP_180571563.1">
    <property type="nucleotide sequence ID" value="NZ_JACCKB010000104.1"/>
</dbReference>
<organism evidence="1 2">
    <name type="scientific">Spartinivicinus marinus</name>
    <dbReference type="NCBI Taxonomy" id="2994442"/>
    <lineage>
        <taxon>Bacteria</taxon>
        <taxon>Pseudomonadati</taxon>
        <taxon>Pseudomonadota</taxon>
        <taxon>Gammaproteobacteria</taxon>
        <taxon>Oceanospirillales</taxon>
        <taxon>Zooshikellaceae</taxon>
        <taxon>Spartinivicinus</taxon>
    </lineage>
</organism>
<sequence length="420" mass="48882">MRNQVITPHIKKHKVLSKLQEKTYYSHYPALHLGAFNSDQENVVTEILGGKVKRHREKYLKATQAIIFNLHTNSLARNKISSEESVGLHITRTKSHYSNQSRYAVKDISYQPMISLLNGLENKGRIRVLKGFKSKGQATGIPSTIELTEGGLAWLQELVDTCSLMEIDPDKELIYLGDENTKNIEYEDTEKTNQFRQQLKSFNNFIAQHSLIYTSADDQEEMQPHSLFLKYHRKFHKDFSHGGRLYSPIQNLKKEERRTIKLDGQPTVELDFKSLHLRLLYNMSGLKSPEDCYEFGDIQRKIAKKIALVCLNCKSQSGALQALHKELRNEMSYKDIKQAVDIFLKAHRPLSQYFFRETWAQLHYWDSTIAFNVMRTFQEDNVPIIGVHDSFVVPEKEEDRLYMVMTSRYRELAQFEPVIS</sequence>
<keyword evidence="2" id="KW-1185">Reference proteome</keyword>
<evidence type="ECO:0008006" key="3">
    <source>
        <dbReference type="Google" id="ProtNLM"/>
    </source>
</evidence>
<reference evidence="1 2" key="1">
    <citation type="submission" date="2020-07" db="EMBL/GenBank/DDBJ databases">
        <title>Endozoicomonas sp. nov., isolated from sediment.</title>
        <authorList>
            <person name="Gu T."/>
        </authorList>
    </citation>
    <scope>NUCLEOTIDE SEQUENCE [LARGE SCALE GENOMIC DNA]</scope>
    <source>
        <strain evidence="1 2">SM1973</strain>
    </source>
</reference>
<name>A0A853I9L3_9GAMM</name>
<gene>
    <name evidence="1" type="ORF">H0A36_26545</name>
</gene>
<evidence type="ECO:0000313" key="2">
    <source>
        <dbReference type="Proteomes" id="UP000569732"/>
    </source>
</evidence>
<dbReference type="Proteomes" id="UP000569732">
    <property type="component" value="Unassembled WGS sequence"/>
</dbReference>
<dbReference type="AlphaFoldDB" id="A0A853I9L3"/>
<proteinExistence type="predicted"/>
<evidence type="ECO:0000313" key="1">
    <source>
        <dbReference type="EMBL" id="NYZ69579.1"/>
    </source>
</evidence>
<comment type="caution">
    <text evidence="1">The sequence shown here is derived from an EMBL/GenBank/DDBJ whole genome shotgun (WGS) entry which is preliminary data.</text>
</comment>
<accession>A0A853I9L3</accession>
<dbReference type="EMBL" id="JACCKB010000104">
    <property type="protein sequence ID" value="NYZ69579.1"/>
    <property type="molecule type" value="Genomic_DNA"/>
</dbReference>
<feature type="non-terminal residue" evidence="1">
    <location>
        <position position="420"/>
    </location>
</feature>
<protein>
    <recommendedName>
        <fullName evidence="3">DNA-directed DNA polymerase family A palm domain-containing protein</fullName>
    </recommendedName>
</protein>